<feature type="region of interest" description="Disordered" evidence="1">
    <location>
        <begin position="1"/>
        <end position="25"/>
    </location>
</feature>
<reference evidence="2 3" key="1">
    <citation type="journal article" date="2015" name="Sci. Rep.">
        <title>Genome of the facultative scuticociliatosis pathogen Pseudocohnilembus persalinus provides insight into its virulence through horizontal gene transfer.</title>
        <authorList>
            <person name="Xiong J."/>
            <person name="Wang G."/>
            <person name="Cheng J."/>
            <person name="Tian M."/>
            <person name="Pan X."/>
            <person name="Warren A."/>
            <person name="Jiang C."/>
            <person name="Yuan D."/>
            <person name="Miao W."/>
        </authorList>
    </citation>
    <scope>NUCLEOTIDE SEQUENCE [LARGE SCALE GENOMIC DNA]</scope>
    <source>
        <strain evidence="2">36N120E</strain>
    </source>
</reference>
<sequence>MENLDNSNLKSQLGSRGSQSDLRKIKPQFDGMDVVGRATTKDGFKKYEPIGKSLSLYQQNKIFNQKKIESQREKQGLAQTLQQQSQQLQYQNQINNFNNINNQFYGKTNYNNFGIYSKNGIQLKNSSQFANPVLQRHQKNNFMKTSADGFQKFSIKSKKNSNLQQSQAFQQTTGTNYNSKNMISGGSSLLETSGYQASQVPNLEMKNNSKEYQEFNLDQKGQNFKQCLNANNTNNNATCSTNNTNPNKHNYSQNNNNIYNQSKQQKYSFNLRKNPSLNSFKSLNLQSPNSRKNIQNMNQNNGINVNNGYQKKSTQKNSVNQKSIDIDNSNNSDIFSPKDQNKLKYTNQIDDNKNINKNNSSNNQRINTAKNKLIDARSKANIYTDAVVKKQQKFTQLEKEEEDQFMELCGLLNNLVTE</sequence>
<keyword evidence="3" id="KW-1185">Reference proteome</keyword>
<feature type="compositionally biased region" description="Polar residues" evidence="1">
    <location>
        <begin position="283"/>
        <end position="292"/>
    </location>
</feature>
<accession>A0A0V0QH17</accession>
<dbReference type="EMBL" id="LDAU01000170">
    <property type="protein sequence ID" value="KRX01408.1"/>
    <property type="molecule type" value="Genomic_DNA"/>
</dbReference>
<dbReference type="AlphaFoldDB" id="A0A0V0QH17"/>
<feature type="region of interest" description="Disordered" evidence="1">
    <location>
        <begin position="283"/>
        <end position="339"/>
    </location>
</feature>
<evidence type="ECO:0000313" key="2">
    <source>
        <dbReference type="EMBL" id="KRX01408.1"/>
    </source>
</evidence>
<dbReference type="Proteomes" id="UP000054937">
    <property type="component" value="Unassembled WGS sequence"/>
</dbReference>
<evidence type="ECO:0000256" key="1">
    <source>
        <dbReference type="SAM" id="MobiDB-lite"/>
    </source>
</evidence>
<name>A0A0V0QH17_PSEPJ</name>
<feature type="compositionally biased region" description="Polar residues" evidence="1">
    <location>
        <begin position="1"/>
        <end position="20"/>
    </location>
</feature>
<dbReference type="InParanoid" id="A0A0V0QH17"/>
<comment type="caution">
    <text evidence="2">The sequence shown here is derived from an EMBL/GenBank/DDBJ whole genome shotgun (WGS) entry which is preliminary data.</text>
</comment>
<feature type="compositionally biased region" description="Polar residues" evidence="1">
    <location>
        <begin position="309"/>
        <end position="322"/>
    </location>
</feature>
<protein>
    <submittedName>
        <fullName evidence="2">Uncharacterized protein</fullName>
    </submittedName>
</protein>
<evidence type="ECO:0000313" key="3">
    <source>
        <dbReference type="Proteomes" id="UP000054937"/>
    </source>
</evidence>
<feature type="compositionally biased region" description="Low complexity" evidence="1">
    <location>
        <begin position="293"/>
        <end position="308"/>
    </location>
</feature>
<gene>
    <name evidence="2" type="ORF">PPERSA_01311</name>
</gene>
<proteinExistence type="predicted"/>
<organism evidence="2 3">
    <name type="scientific">Pseudocohnilembus persalinus</name>
    <name type="common">Ciliate</name>
    <dbReference type="NCBI Taxonomy" id="266149"/>
    <lineage>
        <taxon>Eukaryota</taxon>
        <taxon>Sar</taxon>
        <taxon>Alveolata</taxon>
        <taxon>Ciliophora</taxon>
        <taxon>Intramacronucleata</taxon>
        <taxon>Oligohymenophorea</taxon>
        <taxon>Scuticociliatia</taxon>
        <taxon>Philasterida</taxon>
        <taxon>Pseudocohnilembidae</taxon>
        <taxon>Pseudocohnilembus</taxon>
    </lineage>
</organism>